<dbReference type="OrthoDB" id="360585at2759"/>
<dbReference type="PROSITE" id="PS50862">
    <property type="entry name" value="AA_TRNA_LIGASE_II"/>
    <property type="match status" value="1"/>
</dbReference>
<dbReference type="InterPro" id="IPR002312">
    <property type="entry name" value="Asp/Asn-tRNA-synth_IIb"/>
</dbReference>
<dbReference type="InterPro" id="IPR004364">
    <property type="entry name" value="Aa-tRNA-synt_II"/>
</dbReference>
<evidence type="ECO:0000259" key="8">
    <source>
        <dbReference type="PROSITE" id="PS50862"/>
    </source>
</evidence>
<evidence type="ECO:0000256" key="2">
    <source>
        <dbReference type="ARBA" id="ARBA00012816"/>
    </source>
</evidence>
<dbReference type="PANTHER" id="PTHR22594:SF34">
    <property type="entry name" value="ASPARAGINE--TRNA LIGASE, MITOCHONDRIAL-RELATED"/>
    <property type="match status" value="1"/>
</dbReference>
<feature type="domain" description="Aminoacyl-transfer RNA synthetases class-II family profile" evidence="8">
    <location>
        <begin position="122"/>
        <end position="490"/>
    </location>
</feature>
<dbReference type="InParanoid" id="A0A6P8YKF6"/>
<protein>
    <recommendedName>
        <fullName evidence="2">asparagine--tRNA ligase</fullName>
        <ecNumber evidence="2">6.1.1.22</ecNumber>
    </recommendedName>
</protein>
<dbReference type="SUPFAM" id="SSF55681">
    <property type="entry name" value="Class II aaRS and biotin synthetases"/>
    <property type="match status" value="1"/>
</dbReference>
<dbReference type="InterPro" id="IPR006195">
    <property type="entry name" value="aa-tRNA-synth_II"/>
</dbReference>
<evidence type="ECO:0000313" key="10">
    <source>
        <dbReference type="RefSeq" id="XP_034240353.1"/>
    </source>
</evidence>
<keyword evidence="9" id="KW-1185">Reference proteome</keyword>
<keyword evidence="4" id="KW-0547">Nucleotide-binding</keyword>
<dbReference type="KEGG" id="tpal:117644820"/>
<dbReference type="InterPro" id="IPR004522">
    <property type="entry name" value="Asn-tRNA-ligase"/>
</dbReference>
<evidence type="ECO:0000256" key="7">
    <source>
        <dbReference type="ARBA" id="ARBA00023146"/>
    </source>
</evidence>
<gene>
    <name evidence="10" type="primary">LOC117644820</name>
</gene>
<dbReference type="InterPro" id="IPR045864">
    <property type="entry name" value="aa-tRNA-synth_II/BPL/LPL"/>
</dbReference>
<organism evidence="10">
    <name type="scientific">Thrips palmi</name>
    <name type="common">Melon thrips</name>
    <dbReference type="NCBI Taxonomy" id="161013"/>
    <lineage>
        <taxon>Eukaryota</taxon>
        <taxon>Metazoa</taxon>
        <taxon>Ecdysozoa</taxon>
        <taxon>Arthropoda</taxon>
        <taxon>Hexapoda</taxon>
        <taxon>Insecta</taxon>
        <taxon>Pterygota</taxon>
        <taxon>Neoptera</taxon>
        <taxon>Paraneoptera</taxon>
        <taxon>Thysanoptera</taxon>
        <taxon>Terebrantia</taxon>
        <taxon>Thripoidea</taxon>
        <taxon>Thripidae</taxon>
        <taxon>Thrips</taxon>
    </lineage>
</organism>
<dbReference type="CDD" id="cd04318">
    <property type="entry name" value="EcAsnRS_like_N"/>
    <property type="match status" value="1"/>
</dbReference>
<dbReference type="GO" id="GO:0005524">
    <property type="term" value="F:ATP binding"/>
    <property type="evidence" value="ECO:0007669"/>
    <property type="project" value="UniProtKB-KW"/>
</dbReference>
<dbReference type="AlphaFoldDB" id="A0A6P8YKF6"/>
<keyword evidence="5" id="KW-0067">ATP-binding</keyword>
<dbReference type="GO" id="GO:0004816">
    <property type="term" value="F:asparagine-tRNA ligase activity"/>
    <property type="evidence" value="ECO:0007669"/>
    <property type="project" value="UniProtKB-EC"/>
</dbReference>
<dbReference type="NCBIfam" id="NF003037">
    <property type="entry name" value="PRK03932.1"/>
    <property type="match status" value="1"/>
</dbReference>
<dbReference type="GO" id="GO:0006421">
    <property type="term" value="P:asparaginyl-tRNA aminoacylation"/>
    <property type="evidence" value="ECO:0007669"/>
    <property type="project" value="InterPro"/>
</dbReference>
<dbReference type="PRINTS" id="PR01042">
    <property type="entry name" value="TRNASYNTHASP"/>
</dbReference>
<accession>A0A6P8YKF6</accession>
<evidence type="ECO:0000313" key="9">
    <source>
        <dbReference type="Proteomes" id="UP000515158"/>
    </source>
</evidence>
<dbReference type="InterPro" id="IPR012340">
    <property type="entry name" value="NA-bd_OB-fold"/>
</dbReference>
<dbReference type="GeneID" id="117644820"/>
<comment type="similarity">
    <text evidence="1">Belongs to the class-II aminoacyl-tRNA synthetase family.</text>
</comment>
<sequence>MSFLRRCHQRKCSAFMNSCVRQNCRSFTKIAALLESKAVGSRMTVQGWVKSKRKMKLVTFIDVSDGSSSEKLQIAVTNEVPPQIDVGASVKVDGIVQSFGKKGQIELLAESVELIGPCNLEDGYPFAPRKTYSMEYIRQKLLYRPRTNLFSSVLRLRSNAATAFRNHLNAEGFYEVNAPILTSSDCEGAGEVFSVKPNNQELLKQMAKEGQSQECAFFNSKVYLSVSGQMHLEAAVRGLSHVYTFGPTFRAENSKSRLHLAEFYMLEAEEILYNNSIETVISTIEKMLRNVTQCLLDSSMADLESVRNVQIQQKKSARDVVEYEADPLDVENIQKTFLSSSPYTIMTYREAMDILSSSKNKFKSMPKFEDGLTKEHELYLVKHNKNRPIFVIEWPVHLKAFYMKASKDGSMVEALDLLVPIVGELCGGSVRENDPQILSSRMKKLGVEETLSWYTDLRRFGNVSTGGFGLGFERYLQCLLNITNIKDVTPFPRWPHNCQM</sequence>
<dbReference type="GO" id="GO:0003676">
    <property type="term" value="F:nucleic acid binding"/>
    <property type="evidence" value="ECO:0007669"/>
    <property type="project" value="InterPro"/>
</dbReference>
<keyword evidence="6" id="KW-0648">Protein biosynthesis</keyword>
<dbReference type="InterPro" id="IPR004365">
    <property type="entry name" value="NA-bd_OB_tRNA"/>
</dbReference>
<proteinExistence type="inferred from homology"/>
<dbReference type="Proteomes" id="UP000515158">
    <property type="component" value="Unplaced"/>
</dbReference>
<name>A0A6P8YKF6_THRPL</name>
<keyword evidence="7" id="KW-0030">Aminoacyl-tRNA synthetase</keyword>
<dbReference type="EC" id="6.1.1.22" evidence="2"/>
<dbReference type="NCBIfam" id="TIGR00457">
    <property type="entry name" value="asnS"/>
    <property type="match status" value="1"/>
</dbReference>
<dbReference type="FunCoup" id="A0A6P8YKF6">
    <property type="interactions" value="1188"/>
</dbReference>
<dbReference type="RefSeq" id="XP_034240353.1">
    <property type="nucleotide sequence ID" value="XM_034384462.1"/>
</dbReference>
<dbReference type="CTD" id="36909"/>
<dbReference type="Gene3D" id="2.40.50.140">
    <property type="entry name" value="Nucleic acid-binding proteins"/>
    <property type="match status" value="1"/>
</dbReference>
<dbReference type="PANTHER" id="PTHR22594">
    <property type="entry name" value="ASPARTYL/LYSYL-TRNA SYNTHETASE"/>
    <property type="match status" value="1"/>
</dbReference>
<dbReference type="SUPFAM" id="SSF50249">
    <property type="entry name" value="Nucleic acid-binding proteins"/>
    <property type="match status" value="1"/>
</dbReference>
<reference evidence="10" key="1">
    <citation type="submission" date="2025-08" db="UniProtKB">
        <authorList>
            <consortium name="RefSeq"/>
        </authorList>
    </citation>
    <scope>IDENTIFICATION</scope>
    <source>
        <tissue evidence="10">Total insect</tissue>
    </source>
</reference>
<dbReference type="GO" id="GO:0005739">
    <property type="term" value="C:mitochondrion"/>
    <property type="evidence" value="ECO:0007669"/>
    <property type="project" value="TreeGrafter"/>
</dbReference>
<keyword evidence="3 10" id="KW-0436">Ligase</keyword>
<dbReference type="Pfam" id="PF01336">
    <property type="entry name" value="tRNA_anti-codon"/>
    <property type="match status" value="1"/>
</dbReference>
<evidence type="ECO:0000256" key="4">
    <source>
        <dbReference type="ARBA" id="ARBA00022741"/>
    </source>
</evidence>
<dbReference type="Gene3D" id="3.30.930.10">
    <property type="entry name" value="Bira Bifunctional Protein, Domain 2"/>
    <property type="match status" value="1"/>
</dbReference>
<evidence type="ECO:0000256" key="6">
    <source>
        <dbReference type="ARBA" id="ARBA00022917"/>
    </source>
</evidence>
<evidence type="ECO:0000256" key="1">
    <source>
        <dbReference type="ARBA" id="ARBA00008226"/>
    </source>
</evidence>
<dbReference type="Pfam" id="PF00152">
    <property type="entry name" value="tRNA-synt_2"/>
    <property type="match status" value="1"/>
</dbReference>
<evidence type="ECO:0000256" key="5">
    <source>
        <dbReference type="ARBA" id="ARBA00022840"/>
    </source>
</evidence>
<evidence type="ECO:0000256" key="3">
    <source>
        <dbReference type="ARBA" id="ARBA00022598"/>
    </source>
</evidence>